<sequence length="82" mass="9575">MIYHSSVDETGQVCLLIISNGNWKPSTKTEHEIQVLIRLVNEPELAHSLCPNLAEEFNKDYEHFLCSAEDHTYKFNEKQPYH</sequence>
<accession>A0ACB8G2A9</accession>
<gene>
    <name evidence="1" type="ORF">K3G42_021185</name>
</gene>
<dbReference type="Proteomes" id="UP000827872">
    <property type="component" value="Linkage Group LG02"/>
</dbReference>
<keyword evidence="2" id="KW-1185">Reference proteome</keyword>
<protein>
    <submittedName>
        <fullName evidence="1">Uncharacterized protein</fullName>
    </submittedName>
</protein>
<organism evidence="1 2">
    <name type="scientific">Sphaerodactylus townsendi</name>
    <dbReference type="NCBI Taxonomy" id="933632"/>
    <lineage>
        <taxon>Eukaryota</taxon>
        <taxon>Metazoa</taxon>
        <taxon>Chordata</taxon>
        <taxon>Craniata</taxon>
        <taxon>Vertebrata</taxon>
        <taxon>Euteleostomi</taxon>
        <taxon>Lepidosauria</taxon>
        <taxon>Squamata</taxon>
        <taxon>Bifurcata</taxon>
        <taxon>Gekkota</taxon>
        <taxon>Sphaerodactylidae</taxon>
        <taxon>Sphaerodactylus</taxon>
    </lineage>
</organism>
<evidence type="ECO:0000313" key="1">
    <source>
        <dbReference type="EMBL" id="KAH8013671.1"/>
    </source>
</evidence>
<comment type="caution">
    <text evidence="1">The sequence shown here is derived from an EMBL/GenBank/DDBJ whole genome shotgun (WGS) entry which is preliminary data.</text>
</comment>
<name>A0ACB8G2A9_9SAUR</name>
<evidence type="ECO:0000313" key="2">
    <source>
        <dbReference type="Proteomes" id="UP000827872"/>
    </source>
</evidence>
<reference evidence="1" key="1">
    <citation type="submission" date="2021-08" db="EMBL/GenBank/DDBJ databases">
        <title>The first chromosome-level gecko genome reveals the dynamic sex chromosomes of Neotropical dwarf geckos (Sphaerodactylidae: Sphaerodactylus).</title>
        <authorList>
            <person name="Pinto B.J."/>
            <person name="Keating S.E."/>
            <person name="Gamble T."/>
        </authorList>
    </citation>
    <scope>NUCLEOTIDE SEQUENCE</scope>
    <source>
        <strain evidence="1">TG3544</strain>
    </source>
</reference>
<dbReference type="EMBL" id="CM037615">
    <property type="protein sequence ID" value="KAH8013671.1"/>
    <property type="molecule type" value="Genomic_DNA"/>
</dbReference>
<proteinExistence type="predicted"/>